<name>A0ACB0ZVD2_MELEN</name>
<protein>
    <submittedName>
        <fullName evidence="1">Uncharacterized protein</fullName>
    </submittedName>
</protein>
<gene>
    <name evidence="1" type="ORF">MENTE1834_LOCUS29462</name>
</gene>
<dbReference type="Proteomes" id="UP001497535">
    <property type="component" value="Unassembled WGS sequence"/>
</dbReference>
<comment type="caution">
    <text evidence="1">The sequence shown here is derived from an EMBL/GenBank/DDBJ whole genome shotgun (WGS) entry which is preliminary data.</text>
</comment>
<sequence length="59" mass="6993">MCYWQNVRGNGGKIIFYISLSIILPHPLLSKIKKIWLNNRRNKKNIFLKGFTSLNEIFI</sequence>
<reference evidence="1" key="1">
    <citation type="submission" date="2023-11" db="EMBL/GenBank/DDBJ databases">
        <authorList>
            <person name="Poullet M."/>
        </authorList>
    </citation>
    <scope>NUCLEOTIDE SEQUENCE</scope>
    <source>
        <strain evidence="1">E1834</strain>
    </source>
</reference>
<accession>A0ACB0ZVD2</accession>
<evidence type="ECO:0000313" key="1">
    <source>
        <dbReference type="EMBL" id="CAK5082201.1"/>
    </source>
</evidence>
<proteinExistence type="predicted"/>
<dbReference type="EMBL" id="CAVMJV010000046">
    <property type="protein sequence ID" value="CAK5082201.1"/>
    <property type="molecule type" value="Genomic_DNA"/>
</dbReference>
<organism evidence="1 2">
    <name type="scientific">Meloidogyne enterolobii</name>
    <name type="common">Root-knot nematode worm</name>
    <name type="synonym">Meloidogyne mayaguensis</name>
    <dbReference type="NCBI Taxonomy" id="390850"/>
    <lineage>
        <taxon>Eukaryota</taxon>
        <taxon>Metazoa</taxon>
        <taxon>Ecdysozoa</taxon>
        <taxon>Nematoda</taxon>
        <taxon>Chromadorea</taxon>
        <taxon>Rhabditida</taxon>
        <taxon>Tylenchina</taxon>
        <taxon>Tylenchomorpha</taxon>
        <taxon>Tylenchoidea</taxon>
        <taxon>Meloidogynidae</taxon>
        <taxon>Meloidogyninae</taxon>
        <taxon>Meloidogyne</taxon>
    </lineage>
</organism>
<keyword evidence="2" id="KW-1185">Reference proteome</keyword>
<evidence type="ECO:0000313" key="2">
    <source>
        <dbReference type="Proteomes" id="UP001497535"/>
    </source>
</evidence>